<keyword evidence="10" id="KW-0540">Nuclease</keyword>
<dbReference type="PANTHER" id="PTHR21227">
    <property type="entry name" value="TRNA-SPLICING ENDONUCLEASE SUBUNIT SEN2"/>
    <property type="match status" value="1"/>
</dbReference>
<evidence type="ECO:0000259" key="9">
    <source>
        <dbReference type="Pfam" id="PF01974"/>
    </source>
</evidence>
<dbReference type="Pfam" id="PF01974">
    <property type="entry name" value="tRNA_int_endo"/>
    <property type="match status" value="1"/>
</dbReference>
<dbReference type="InterPro" id="IPR036167">
    <property type="entry name" value="tRNA_intron_Endo_cat-like_sf"/>
</dbReference>
<evidence type="ECO:0000313" key="11">
    <source>
        <dbReference type="Proteomes" id="UP001187682"/>
    </source>
</evidence>
<comment type="catalytic activity">
    <reaction evidence="6">
        <text>pretRNA = a 3'-half-tRNA molecule with a 5'-OH end + a 5'-half-tRNA molecule with a 2',3'-cyclic phosphate end + an intron with a 2',3'-cyclic phosphate and a 5'-hydroxyl terminus.</text>
        <dbReference type="EC" id="4.6.1.16"/>
    </reaction>
</comment>
<comment type="caution">
    <text evidence="10">The sequence shown here is derived from an EMBL/GenBank/DDBJ whole genome shotgun (WGS) entry which is preliminary data.</text>
</comment>
<proteinExistence type="inferred from homology"/>
<protein>
    <recommendedName>
        <fullName evidence="2">tRNA-intron lyase</fullName>
        <ecNumber evidence="2">4.6.1.16</ecNumber>
    </recommendedName>
    <alternativeName>
        <fullName evidence="5">tRNA-intron endonuclease Sen2</fullName>
    </alternativeName>
</protein>
<dbReference type="GO" id="GO:0000214">
    <property type="term" value="C:tRNA-intron endonuclease complex"/>
    <property type="evidence" value="ECO:0007669"/>
    <property type="project" value="InterPro"/>
</dbReference>
<evidence type="ECO:0000256" key="7">
    <source>
        <dbReference type="PIRSR" id="PIRSR011789-1"/>
    </source>
</evidence>
<name>A0AAE8N6N5_9PEZI</name>
<evidence type="ECO:0000256" key="6">
    <source>
        <dbReference type="ARBA" id="ARBA00034031"/>
    </source>
</evidence>
<dbReference type="InterPro" id="IPR011856">
    <property type="entry name" value="tRNA_endonuc-like_dom_sf"/>
</dbReference>
<accession>A0AAE8N6N5</accession>
<dbReference type="InterPro" id="IPR006677">
    <property type="entry name" value="tRNA_intron_Endonuc_cat-like"/>
</dbReference>
<dbReference type="Gene3D" id="3.40.1350.10">
    <property type="match status" value="1"/>
</dbReference>
<evidence type="ECO:0000256" key="3">
    <source>
        <dbReference type="ARBA" id="ARBA00022694"/>
    </source>
</evidence>
<evidence type="ECO:0000313" key="10">
    <source>
        <dbReference type="EMBL" id="SPO06113.1"/>
    </source>
</evidence>
<dbReference type="PANTHER" id="PTHR21227:SF0">
    <property type="entry name" value="TRNA-SPLICING ENDONUCLEASE SUBUNIT SEN2"/>
    <property type="match status" value="1"/>
</dbReference>
<dbReference type="EMBL" id="ONZQ02000014">
    <property type="protein sequence ID" value="SPO06113.1"/>
    <property type="molecule type" value="Genomic_DNA"/>
</dbReference>
<feature type="active site" evidence="7">
    <location>
        <position position="536"/>
    </location>
</feature>
<feature type="domain" description="tRNA intron endonuclease catalytic" evidence="9">
    <location>
        <begin position="498"/>
        <end position="586"/>
    </location>
</feature>
<feature type="compositionally biased region" description="Low complexity" evidence="8">
    <location>
        <begin position="349"/>
        <end position="360"/>
    </location>
</feature>
<organism evidence="10 11">
    <name type="scientific">Cephalotrichum gorgonifer</name>
    <dbReference type="NCBI Taxonomy" id="2041049"/>
    <lineage>
        <taxon>Eukaryota</taxon>
        <taxon>Fungi</taxon>
        <taxon>Dikarya</taxon>
        <taxon>Ascomycota</taxon>
        <taxon>Pezizomycotina</taxon>
        <taxon>Sordariomycetes</taxon>
        <taxon>Hypocreomycetidae</taxon>
        <taxon>Microascales</taxon>
        <taxon>Microascaceae</taxon>
        <taxon>Cephalotrichum</taxon>
    </lineage>
</organism>
<dbReference type="GO" id="GO:0005737">
    <property type="term" value="C:cytoplasm"/>
    <property type="evidence" value="ECO:0007669"/>
    <property type="project" value="TreeGrafter"/>
</dbReference>
<evidence type="ECO:0000256" key="1">
    <source>
        <dbReference type="ARBA" id="ARBA00008078"/>
    </source>
</evidence>
<feature type="compositionally biased region" description="Polar residues" evidence="8">
    <location>
        <begin position="383"/>
        <end position="393"/>
    </location>
</feature>
<feature type="region of interest" description="Disordered" evidence="8">
    <location>
        <begin position="335"/>
        <end position="415"/>
    </location>
</feature>
<keyword evidence="11" id="KW-1185">Reference proteome</keyword>
<dbReference type="InterPro" id="IPR016589">
    <property type="entry name" value="tRNA_splic_SEN2"/>
</dbReference>
<evidence type="ECO:0000256" key="4">
    <source>
        <dbReference type="ARBA" id="ARBA00023239"/>
    </source>
</evidence>
<dbReference type="AlphaFoldDB" id="A0AAE8N6N5"/>
<keyword evidence="4" id="KW-0456">Lyase</keyword>
<reference evidence="10" key="1">
    <citation type="submission" date="2018-03" db="EMBL/GenBank/DDBJ databases">
        <authorList>
            <person name="Guldener U."/>
        </authorList>
    </citation>
    <scope>NUCLEOTIDE SEQUENCE</scope>
</reference>
<keyword evidence="10" id="KW-0255">Endonuclease</keyword>
<feature type="active site" evidence="7">
    <location>
        <position position="528"/>
    </location>
</feature>
<gene>
    <name evidence="10" type="ORF">DNG_08802</name>
</gene>
<keyword evidence="10" id="KW-0378">Hydrolase</keyword>
<evidence type="ECO:0000256" key="8">
    <source>
        <dbReference type="SAM" id="MobiDB-lite"/>
    </source>
</evidence>
<dbReference type="PIRSF" id="PIRSF011789">
    <property type="entry name" value="tRNA_splic_SEN2"/>
    <property type="match status" value="1"/>
</dbReference>
<sequence>MAEIQSPSALAAAVAAAEAPTEAPAPPAADAPRPNAKPNKANLRQIYALPAPIRTFPLPAFNPSHPLSLLHLALAWAKQVVFPPREPSVIHEGTWSPELGAVVVRDPASIRALWEQGFFGKGHLSRSEPSWFKGEQVRRGLLEDHVSEVYTAKRREERKTMKWERARAELEAIRQTRLEEAQKAEEQARAEAVVNAEEVGEPENPAEAEPLVPAAKALPAAPVGPLELLALPNSLAAMEKPIIHVEKPLVPGPLATKATFMPPVGPLELLALPNSLAALNHILDAGVDCIRVAKAMSVSPVGPLELLSLPNSASDLKKSLEDADTIASLDGSTLAEQAPSWPETPVAPTSPSTNGTGTTPQQLETAAADHSPKPAKSVRFSPAVNSTTIDLSTPPSPELSALNGKPVDGHTHAEPLDTTKVSASHHSQARPDVPSILVDKEHLQLTREEAFFLAFGLGTLTVTDPANSTPIPTRSLLDLFRAYSYNPPSQDLSPDDPFLIHYVIYHHFRSLGFVPRSGIKFAVDWLLYLRGPVFDHAEYGVVVAPSYSHPHWKESGKTARPLPWSWFHGTSRTLSHAVKTIVVAYVDVPPPAAFEEALQKGVVDVLKLYRVKEVIIKRWSPNRNRKG</sequence>
<comment type="similarity">
    <text evidence="1">Belongs to the tRNA-intron endonuclease family.</text>
</comment>
<feature type="region of interest" description="Disordered" evidence="8">
    <location>
        <begin position="1"/>
        <end position="37"/>
    </location>
</feature>
<dbReference type="Proteomes" id="UP001187682">
    <property type="component" value="Unassembled WGS sequence"/>
</dbReference>
<keyword evidence="3" id="KW-0819">tRNA processing</keyword>
<dbReference type="GO" id="GO:0000379">
    <property type="term" value="P:tRNA-type intron splice site recognition and cleavage"/>
    <property type="evidence" value="ECO:0007669"/>
    <property type="project" value="TreeGrafter"/>
</dbReference>
<evidence type="ECO:0000256" key="2">
    <source>
        <dbReference type="ARBA" id="ARBA00012573"/>
    </source>
</evidence>
<dbReference type="EC" id="4.6.1.16" evidence="2"/>
<feature type="compositionally biased region" description="Low complexity" evidence="8">
    <location>
        <begin position="7"/>
        <end position="22"/>
    </location>
</feature>
<dbReference type="GO" id="GO:0003676">
    <property type="term" value="F:nucleic acid binding"/>
    <property type="evidence" value="ECO:0007669"/>
    <property type="project" value="InterPro"/>
</dbReference>
<dbReference type="CDD" id="cd22363">
    <property type="entry name" value="tRNA-intron_lyase_C"/>
    <property type="match status" value="1"/>
</dbReference>
<feature type="active site" evidence="7">
    <location>
        <position position="579"/>
    </location>
</feature>
<dbReference type="SUPFAM" id="SSF53032">
    <property type="entry name" value="tRNA-intron endonuclease catalytic domain-like"/>
    <property type="match status" value="1"/>
</dbReference>
<evidence type="ECO:0000256" key="5">
    <source>
        <dbReference type="ARBA" id="ARBA00032432"/>
    </source>
</evidence>
<dbReference type="InterPro" id="IPR006676">
    <property type="entry name" value="tRNA_splic"/>
</dbReference>
<dbReference type="GO" id="GO:0000213">
    <property type="term" value="F:tRNA-intron lyase activity"/>
    <property type="evidence" value="ECO:0007669"/>
    <property type="project" value="UniProtKB-EC"/>
</dbReference>